<keyword evidence="1" id="KW-0732">Signal</keyword>
<reference evidence="2" key="1">
    <citation type="submission" date="2020-04" db="EMBL/GenBank/DDBJ databases">
        <authorList>
            <person name="Zhang T."/>
        </authorList>
    </citation>
    <scope>NUCLEOTIDE SEQUENCE</scope>
    <source>
        <strain evidence="2">HKST-UBA02</strain>
    </source>
</reference>
<dbReference type="Gene3D" id="2.60.40.1190">
    <property type="match status" value="2"/>
</dbReference>
<comment type="caution">
    <text evidence="2">The sequence shown here is derived from an EMBL/GenBank/DDBJ whole genome shotgun (WGS) entry which is preliminary data.</text>
</comment>
<evidence type="ECO:0000313" key="3">
    <source>
        <dbReference type="Proteomes" id="UP000739538"/>
    </source>
</evidence>
<organism evidence="2 3">
    <name type="scientific">Eiseniibacteriota bacterium</name>
    <dbReference type="NCBI Taxonomy" id="2212470"/>
    <lineage>
        <taxon>Bacteria</taxon>
        <taxon>Candidatus Eiseniibacteriota</taxon>
    </lineage>
</organism>
<feature type="chain" id="PRO_5036762609" description="T9SS type A sorting domain-containing protein" evidence="1">
    <location>
        <begin position="25"/>
        <end position="631"/>
    </location>
</feature>
<protein>
    <recommendedName>
        <fullName evidence="4">T9SS type A sorting domain-containing protein</fullName>
    </recommendedName>
</protein>
<dbReference type="EMBL" id="JAGQHS010000025">
    <property type="protein sequence ID" value="MCA9755523.1"/>
    <property type="molecule type" value="Genomic_DNA"/>
</dbReference>
<gene>
    <name evidence="2" type="ORF">KDA27_06955</name>
</gene>
<name>A0A956NCT8_UNCEI</name>
<evidence type="ECO:0008006" key="4">
    <source>
        <dbReference type="Google" id="ProtNLM"/>
    </source>
</evidence>
<evidence type="ECO:0000256" key="1">
    <source>
        <dbReference type="SAM" id="SignalP"/>
    </source>
</evidence>
<reference evidence="2" key="2">
    <citation type="journal article" date="2021" name="Microbiome">
        <title>Successional dynamics and alternative stable states in a saline activated sludge microbial community over 9 years.</title>
        <authorList>
            <person name="Wang Y."/>
            <person name="Ye J."/>
            <person name="Ju F."/>
            <person name="Liu L."/>
            <person name="Boyd J.A."/>
            <person name="Deng Y."/>
            <person name="Parks D.H."/>
            <person name="Jiang X."/>
            <person name="Yin X."/>
            <person name="Woodcroft B.J."/>
            <person name="Tyson G.W."/>
            <person name="Hugenholtz P."/>
            <person name="Polz M.F."/>
            <person name="Zhang T."/>
        </authorList>
    </citation>
    <scope>NUCLEOTIDE SEQUENCE</scope>
    <source>
        <strain evidence="2">HKST-UBA02</strain>
    </source>
</reference>
<proteinExistence type="predicted"/>
<sequence>MLRKTAIAAVATALAIGTAIPAAAQFARDDVIWARNYSGTITLDGNLNEAGWANAETKTIRWAENAGIPGSGWKGEGGVFPSDPSEVTLKFLVKGNQLYMGAEVTDASVGGSSSFNRFDGFLMSLKDHSDPASAPKPPAEYFYAWWYAEDQDPLPAGQDPAFIGRWATWPPGTPRSPEQIDAWDAVTVVHGVSNDDSGVDTGYTVEMRFDLTPMGYDVTQSGGDILEWNLSHYDCDYFWPLAPTLFSSTRTWWQGPWGNAAVYNEVRIHARPDVTTNSGPVPTIDPSFVMPVIDGGAPTIDGNLNDAVWSGGSTYDFDIRWDDAALRETYPEVGPARGGQYQPPVYGGEAFVFDPGDATVKSFVDGHTLYLGFDVRDQVVQYHPSFDRWDGFLISINDRVELGNDNELRGYRLSFQVGPDGAALPQDYLNTLVGEGKASVAIHLNAGTTVDTLGTQADNGYQAEVAIDLTALNYPENLGDRILFLGINMFDGDSFLPVTDSYGTRTWWFREYENTCCPPWIHIEGDVTDVEDMTNSVFDDYAVVTSISNPSSRPGIRYSLPESNDVRFQLFDAQGRMVLDRALGTMSAGSHDVSIAAGDLGQGMYFYRLELTQPGGGAVRSTPYGKLTVLR</sequence>
<dbReference type="AlphaFoldDB" id="A0A956NCT8"/>
<accession>A0A956NCT8</accession>
<dbReference type="SUPFAM" id="SSF49344">
    <property type="entry name" value="CBD9-like"/>
    <property type="match status" value="1"/>
</dbReference>
<dbReference type="Proteomes" id="UP000739538">
    <property type="component" value="Unassembled WGS sequence"/>
</dbReference>
<feature type="signal peptide" evidence="1">
    <location>
        <begin position="1"/>
        <end position="24"/>
    </location>
</feature>
<evidence type="ECO:0000313" key="2">
    <source>
        <dbReference type="EMBL" id="MCA9755523.1"/>
    </source>
</evidence>